<evidence type="ECO:0000313" key="2">
    <source>
        <dbReference type="EMBL" id="MBR7835349.1"/>
    </source>
</evidence>
<dbReference type="PROSITE" id="PS51257">
    <property type="entry name" value="PROKAR_LIPOPROTEIN"/>
    <property type="match status" value="1"/>
</dbReference>
<evidence type="ECO:0000256" key="1">
    <source>
        <dbReference type="SAM" id="SignalP"/>
    </source>
</evidence>
<dbReference type="CDD" id="cd13583">
    <property type="entry name" value="PBP2_AlgQ_like_4"/>
    <property type="match status" value="1"/>
</dbReference>
<evidence type="ECO:0000313" key="3">
    <source>
        <dbReference type="Proteomes" id="UP000675781"/>
    </source>
</evidence>
<dbReference type="Gene3D" id="3.40.190.10">
    <property type="entry name" value="Periplasmic binding protein-like II"/>
    <property type="match status" value="2"/>
</dbReference>
<proteinExistence type="predicted"/>
<dbReference type="EMBL" id="JAGSOG010000092">
    <property type="protein sequence ID" value="MBR7835349.1"/>
    <property type="molecule type" value="Genomic_DNA"/>
</dbReference>
<name>A0A941IPP0_9ACTN</name>
<sequence>MNSFSRRRFLGVLGGGIAVAALAGCSTHQPGGASSGSSGAGDLSSNKVGAMDAFAADAQFKATAPLDFGMMMLNNPNYPYKANWEFFTDLKQMTNVSVSATTIPQSDYPTKVGVMVGAGDAPAIIPKTYHPAEQAYISSGAILAVSDYLDLMPNLTATVQNWNLDSDLDTLRGPDGKFYLLPGLHENVWVDYSIAVRSDILQKHGIDVPGTWDEFTTMLQALKTAYPSLYPFSDRWSSTQPGPGANSLLATLGNAYNTHAGWNYQHQTWDASQGQFVYTGATDDYKAMVTLLNSWVNQKLLDPASFTQSDAQAEQKFADSQSFVISANAQEVVNTYEKDLTGVAGATVLKIPVPIGPAGAVNIGSRIECGVMISSSARKSPNFVAMMQFLDWLYYSEAGKMYAKWGVQGQTYTGSVDDGTFKLAPDVNWGGLNPSGTKQLNVDYGFFNGVFAYGGSSNLLNSQFPPAEQVFQKVMNQRKTLPLDPPAPFDDQQQQQTTLWATALLDSVNQNTLKFILGQRPLSEWDQYVSELGGLNSKQYIDAVNQAYQTYKKAHG</sequence>
<protein>
    <submittedName>
        <fullName evidence="2">Extracellular solute-binding protein</fullName>
    </submittedName>
</protein>
<dbReference type="Proteomes" id="UP000675781">
    <property type="component" value="Unassembled WGS sequence"/>
</dbReference>
<dbReference type="SUPFAM" id="SSF53850">
    <property type="entry name" value="Periplasmic binding protein-like II"/>
    <property type="match status" value="1"/>
</dbReference>
<dbReference type="PROSITE" id="PS51318">
    <property type="entry name" value="TAT"/>
    <property type="match status" value="1"/>
</dbReference>
<accession>A0A941IPP0</accession>
<organism evidence="2 3">
    <name type="scientific">Actinospica durhamensis</name>
    <dbReference type="NCBI Taxonomy" id="1508375"/>
    <lineage>
        <taxon>Bacteria</taxon>
        <taxon>Bacillati</taxon>
        <taxon>Actinomycetota</taxon>
        <taxon>Actinomycetes</taxon>
        <taxon>Catenulisporales</taxon>
        <taxon>Actinospicaceae</taxon>
        <taxon>Actinospica</taxon>
    </lineage>
</organism>
<reference evidence="2" key="1">
    <citation type="submission" date="2021-04" db="EMBL/GenBank/DDBJ databases">
        <title>Genome based classification of Actinospica acidithermotolerans sp. nov., an actinobacterium isolated from an Indonesian hot spring.</title>
        <authorList>
            <person name="Kusuma A.B."/>
            <person name="Putra K.E."/>
            <person name="Nafisah S."/>
            <person name="Loh J."/>
            <person name="Nouioui I."/>
            <person name="Goodfellow M."/>
        </authorList>
    </citation>
    <scope>NUCLEOTIDE SEQUENCE</scope>
    <source>
        <strain evidence="2">CSCA 57</strain>
    </source>
</reference>
<keyword evidence="1" id="KW-0732">Signal</keyword>
<gene>
    <name evidence="2" type="ORF">KDL01_18895</name>
</gene>
<dbReference type="AlphaFoldDB" id="A0A941IPP0"/>
<feature type="signal peptide" evidence="1">
    <location>
        <begin position="1"/>
        <end position="23"/>
    </location>
</feature>
<keyword evidence="3" id="KW-1185">Reference proteome</keyword>
<dbReference type="RefSeq" id="WP_212529844.1">
    <property type="nucleotide sequence ID" value="NZ_JAGSOG010000092.1"/>
</dbReference>
<dbReference type="InterPro" id="IPR006311">
    <property type="entry name" value="TAT_signal"/>
</dbReference>
<comment type="caution">
    <text evidence="2">The sequence shown here is derived from an EMBL/GenBank/DDBJ whole genome shotgun (WGS) entry which is preliminary data.</text>
</comment>
<feature type="chain" id="PRO_5039255958" evidence="1">
    <location>
        <begin position="24"/>
        <end position="556"/>
    </location>
</feature>